<dbReference type="GO" id="GO:0008270">
    <property type="term" value="F:zinc ion binding"/>
    <property type="evidence" value="ECO:0007669"/>
    <property type="project" value="UniProtKB-KW"/>
</dbReference>
<dbReference type="PANTHER" id="PTHR45956:SF3">
    <property type="entry name" value="RUN AND FYVE DOMAIN-CONTAINING PROTEIN 2"/>
    <property type="match status" value="1"/>
</dbReference>
<evidence type="ECO:0000256" key="6">
    <source>
        <dbReference type="SAM" id="MobiDB-lite"/>
    </source>
</evidence>
<proteinExistence type="predicted"/>
<evidence type="ECO:0000256" key="3">
    <source>
        <dbReference type="ARBA" id="ARBA00022833"/>
    </source>
</evidence>
<dbReference type="GeneTree" id="ENSGT00940000155595"/>
<keyword evidence="9" id="KW-1185">Reference proteome</keyword>
<dbReference type="InterPro" id="IPR011011">
    <property type="entry name" value="Znf_FYVE_PHD"/>
</dbReference>
<evidence type="ECO:0000259" key="7">
    <source>
        <dbReference type="PROSITE" id="PS50178"/>
    </source>
</evidence>
<keyword evidence="1" id="KW-0479">Metal-binding</keyword>
<name>A0A8C5KV90_JACJA</name>
<feature type="compositionally biased region" description="Basic and acidic residues" evidence="6">
    <location>
        <begin position="8"/>
        <end position="17"/>
    </location>
</feature>
<evidence type="ECO:0000256" key="2">
    <source>
        <dbReference type="ARBA" id="ARBA00022771"/>
    </source>
</evidence>
<dbReference type="InterPro" id="IPR000306">
    <property type="entry name" value="Znf_FYVE"/>
</dbReference>
<evidence type="ECO:0000256" key="4">
    <source>
        <dbReference type="ARBA" id="ARBA00023054"/>
    </source>
</evidence>
<keyword evidence="3" id="KW-0862">Zinc</keyword>
<evidence type="ECO:0000256" key="5">
    <source>
        <dbReference type="PROSITE-ProRule" id="PRU00091"/>
    </source>
</evidence>
<feature type="domain" description="FYVE-type" evidence="7">
    <location>
        <begin position="115"/>
        <end position="162"/>
    </location>
</feature>
<accession>A0A8C5KV90</accession>
<dbReference type="Proteomes" id="UP000694385">
    <property type="component" value="Unassembled WGS sequence"/>
</dbReference>
<evidence type="ECO:0000313" key="9">
    <source>
        <dbReference type="Proteomes" id="UP000694385"/>
    </source>
</evidence>
<dbReference type="AlphaFoldDB" id="A0A8C5KV90"/>
<sequence>VEAEDEEEKHLRERLSESDGLQRQIAQKEKQLVQLETDLKIEKEWRQTLQEDHQKEKNALSHLRNKPQQVIFLKKNFLSLQDENQRLKKVHHEQEQALQELGGKLSESNLKIEDIKEATNCKLREKEFSLSKRKHHCRNCGEIFCNACSDNELPLPSSTKPV</sequence>
<evidence type="ECO:0000256" key="1">
    <source>
        <dbReference type="ARBA" id="ARBA00022723"/>
    </source>
</evidence>
<evidence type="ECO:0000313" key="8">
    <source>
        <dbReference type="Ensembl" id="ENSJJAP00000012865.1"/>
    </source>
</evidence>
<reference evidence="8" key="2">
    <citation type="submission" date="2025-09" db="UniProtKB">
        <authorList>
            <consortium name="Ensembl"/>
        </authorList>
    </citation>
    <scope>IDENTIFICATION</scope>
</reference>
<dbReference type="SUPFAM" id="SSF57903">
    <property type="entry name" value="FYVE/PHD zinc finger"/>
    <property type="match status" value="1"/>
</dbReference>
<organism evidence="8 9">
    <name type="scientific">Jaculus jaculus</name>
    <name type="common">Lesser Egyptian jerboa</name>
    <dbReference type="NCBI Taxonomy" id="51337"/>
    <lineage>
        <taxon>Eukaryota</taxon>
        <taxon>Metazoa</taxon>
        <taxon>Chordata</taxon>
        <taxon>Craniata</taxon>
        <taxon>Vertebrata</taxon>
        <taxon>Euteleostomi</taxon>
        <taxon>Mammalia</taxon>
        <taxon>Eutheria</taxon>
        <taxon>Euarchontoglires</taxon>
        <taxon>Glires</taxon>
        <taxon>Rodentia</taxon>
        <taxon>Myomorpha</taxon>
        <taxon>Dipodoidea</taxon>
        <taxon>Dipodidae</taxon>
        <taxon>Dipodinae</taxon>
        <taxon>Jaculus</taxon>
    </lineage>
</organism>
<protein>
    <recommendedName>
        <fullName evidence="7">FYVE-type domain-containing protein</fullName>
    </recommendedName>
</protein>
<dbReference type="InterPro" id="IPR017455">
    <property type="entry name" value="Znf_FYVE-rel"/>
</dbReference>
<dbReference type="PANTHER" id="PTHR45956">
    <property type="entry name" value="RUN AND FYVE DOMAIN-CONTAINING PROTEIN 2-LIKE PROTEIN"/>
    <property type="match status" value="1"/>
</dbReference>
<dbReference type="Pfam" id="PF01363">
    <property type="entry name" value="FYVE"/>
    <property type="match status" value="1"/>
</dbReference>
<dbReference type="PROSITE" id="PS50178">
    <property type="entry name" value="ZF_FYVE"/>
    <property type="match status" value="1"/>
</dbReference>
<dbReference type="InterPro" id="IPR013083">
    <property type="entry name" value="Znf_RING/FYVE/PHD"/>
</dbReference>
<feature type="region of interest" description="Disordered" evidence="6">
    <location>
        <begin position="1"/>
        <end position="23"/>
    </location>
</feature>
<dbReference type="GO" id="GO:0005737">
    <property type="term" value="C:cytoplasm"/>
    <property type="evidence" value="ECO:0007669"/>
    <property type="project" value="TreeGrafter"/>
</dbReference>
<dbReference type="Ensembl" id="ENSJJAT00000019349.1">
    <property type="protein sequence ID" value="ENSJJAP00000012865.1"/>
    <property type="gene ID" value="ENSJJAG00000015792.1"/>
</dbReference>
<dbReference type="Gene3D" id="3.30.40.10">
    <property type="entry name" value="Zinc/RING finger domain, C3HC4 (zinc finger)"/>
    <property type="match status" value="1"/>
</dbReference>
<keyword evidence="4" id="KW-0175">Coiled coil</keyword>
<keyword evidence="2 5" id="KW-0863">Zinc-finger</keyword>
<dbReference type="SMART" id="SM00064">
    <property type="entry name" value="FYVE"/>
    <property type="match status" value="1"/>
</dbReference>
<reference evidence="8" key="1">
    <citation type="submission" date="2025-08" db="UniProtKB">
        <authorList>
            <consortium name="Ensembl"/>
        </authorList>
    </citation>
    <scope>IDENTIFICATION</scope>
</reference>
<dbReference type="OMA" id="THREAQW"/>
<dbReference type="InterPro" id="IPR047335">
    <property type="entry name" value="RUFY1-3"/>
</dbReference>